<evidence type="ECO:0000313" key="2">
    <source>
        <dbReference type="EMBL" id="KAF4046809.1"/>
    </source>
</evidence>
<keyword evidence="3" id="KW-1185">Reference proteome</keyword>
<dbReference type="Proteomes" id="UP000602510">
    <property type="component" value="Unassembled WGS sequence"/>
</dbReference>
<sequence length="177" mass="20075">MVGPTCKQCEALLLNPQRSTTDARARCVGCGKLQYGYALRTISGRDIVRRCIACENGPKAVELWEEKPPPPESAEVRRQESLASAKKAMGPDRYPKKKKEAQPPSQAIRPKRQLHRAKEAAEEQVIWIIYPYCPRYPAYHCILYTGGRREAWGRTYGKLTVVLPIVLTHLRSVARFI</sequence>
<organism evidence="2 3">
    <name type="scientific">Phytophthora infestans</name>
    <name type="common">Potato late blight agent</name>
    <name type="synonym">Botrytis infestans</name>
    <dbReference type="NCBI Taxonomy" id="4787"/>
    <lineage>
        <taxon>Eukaryota</taxon>
        <taxon>Sar</taxon>
        <taxon>Stramenopiles</taxon>
        <taxon>Oomycota</taxon>
        <taxon>Peronosporomycetes</taxon>
        <taxon>Peronosporales</taxon>
        <taxon>Peronosporaceae</taxon>
        <taxon>Phytophthora</taxon>
    </lineage>
</organism>
<comment type="caution">
    <text evidence="2">The sequence shown here is derived from an EMBL/GenBank/DDBJ whole genome shotgun (WGS) entry which is preliminary data.</text>
</comment>
<gene>
    <name evidence="2" type="ORF">GN244_ATG00735</name>
</gene>
<evidence type="ECO:0000256" key="1">
    <source>
        <dbReference type="SAM" id="MobiDB-lite"/>
    </source>
</evidence>
<feature type="compositionally biased region" description="Basic and acidic residues" evidence="1">
    <location>
        <begin position="64"/>
        <end position="80"/>
    </location>
</feature>
<reference evidence="2" key="1">
    <citation type="submission" date="2020-04" db="EMBL/GenBank/DDBJ databases">
        <title>Hybrid Assembly of Korean Phytophthora infestans isolates.</title>
        <authorList>
            <person name="Prokchorchik M."/>
            <person name="Lee Y."/>
            <person name="Seo J."/>
            <person name="Cho J.-H."/>
            <person name="Park Y.-E."/>
            <person name="Jang D.-C."/>
            <person name="Im J.-S."/>
            <person name="Choi J.-G."/>
            <person name="Park H.-J."/>
            <person name="Lee G.-B."/>
            <person name="Lee Y.-G."/>
            <person name="Hong S.-Y."/>
            <person name="Cho K."/>
            <person name="Sohn K.H."/>
        </authorList>
    </citation>
    <scope>NUCLEOTIDE SEQUENCE</scope>
    <source>
        <strain evidence="2">KR_1_A1</strain>
    </source>
</reference>
<feature type="region of interest" description="Disordered" evidence="1">
    <location>
        <begin position="64"/>
        <end position="114"/>
    </location>
</feature>
<dbReference type="EMBL" id="WSZM01000013">
    <property type="protein sequence ID" value="KAF4046809.1"/>
    <property type="molecule type" value="Genomic_DNA"/>
</dbReference>
<name>A0A833TG75_PHYIN</name>
<proteinExistence type="predicted"/>
<protein>
    <submittedName>
        <fullName evidence="2">Uncharacterized protein</fullName>
    </submittedName>
</protein>
<accession>A0A833TG75</accession>
<evidence type="ECO:0000313" key="3">
    <source>
        <dbReference type="Proteomes" id="UP000602510"/>
    </source>
</evidence>
<dbReference type="AlphaFoldDB" id="A0A833TG75"/>